<gene>
    <name evidence="1" type="ORF">MES4922_490039</name>
</gene>
<protein>
    <recommendedName>
        <fullName evidence="3">HTH luxR-type domain-containing protein</fullName>
    </recommendedName>
</protein>
<keyword evidence="2" id="KW-1185">Reference proteome</keyword>
<proteinExistence type="predicted"/>
<dbReference type="SUPFAM" id="SSF46894">
    <property type="entry name" value="C-terminal effector domain of the bipartite response regulators"/>
    <property type="match status" value="1"/>
</dbReference>
<sequence length="291" mass="31164">MDEGWHLRDRASVDRLDQLRPHFARAGMVSAQLGLEQARATVSALETIGLPAAVMTASGRVLTANGLLEEMTEMFLPTAYGGMAIANASANALFQQAILENRNDFAVRSTPVAANESRPAVVIHLLPLRRAAHDIFAGADILVAATEVRASAVVPSPALLAGLFDLTPSEARLAAALSQGRPLKAAASDLKITVKTGRTYLERIFAKTGDPVAKPTRRFAQEHRTAQSQMTIGECRQLVASLAKRGKTNRYQGPSQHDVHVLAETVMKFAHGWLGNSQADKAKPGDCNGKN</sequence>
<evidence type="ECO:0008006" key="3">
    <source>
        <dbReference type="Google" id="ProtNLM"/>
    </source>
</evidence>
<comment type="caution">
    <text evidence="1">The sequence shown here is derived from an EMBL/GenBank/DDBJ whole genome shotgun (WGS) entry which is preliminary data.</text>
</comment>
<dbReference type="Proteomes" id="UP001152604">
    <property type="component" value="Unassembled WGS sequence"/>
</dbReference>
<dbReference type="EMBL" id="CAKXZS010000044">
    <property type="protein sequence ID" value="CAH2406313.1"/>
    <property type="molecule type" value="Genomic_DNA"/>
</dbReference>
<evidence type="ECO:0000313" key="1">
    <source>
        <dbReference type="EMBL" id="CAH2406313.1"/>
    </source>
</evidence>
<dbReference type="InterPro" id="IPR016032">
    <property type="entry name" value="Sig_transdc_resp-reg_C-effctor"/>
</dbReference>
<evidence type="ECO:0000313" key="2">
    <source>
        <dbReference type="Proteomes" id="UP001152604"/>
    </source>
</evidence>
<dbReference type="Gene3D" id="1.10.10.10">
    <property type="entry name" value="Winged helix-like DNA-binding domain superfamily/Winged helix DNA-binding domain"/>
    <property type="match status" value="1"/>
</dbReference>
<reference evidence="1" key="1">
    <citation type="submission" date="2022-03" db="EMBL/GenBank/DDBJ databases">
        <authorList>
            <person name="Brunel B."/>
        </authorList>
    </citation>
    <scope>NUCLEOTIDE SEQUENCE</scope>
    <source>
        <strain evidence="1">STM4922sample</strain>
    </source>
</reference>
<name>A0ABM9EAJ5_9HYPH</name>
<organism evidence="1 2">
    <name type="scientific">Mesorhizobium ventifaucium</name>
    <dbReference type="NCBI Taxonomy" id="666020"/>
    <lineage>
        <taxon>Bacteria</taxon>
        <taxon>Pseudomonadati</taxon>
        <taxon>Pseudomonadota</taxon>
        <taxon>Alphaproteobacteria</taxon>
        <taxon>Hyphomicrobiales</taxon>
        <taxon>Phyllobacteriaceae</taxon>
        <taxon>Mesorhizobium</taxon>
    </lineage>
</organism>
<accession>A0ABM9EAJ5</accession>
<dbReference type="InterPro" id="IPR036388">
    <property type="entry name" value="WH-like_DNA-bd_sf"/>
</dbReference>